<dbReference type="GO" id="GO:0008239">
    <property type="term" value="F:dipeptidyl-peptidase activity"/>
    <property type="evidence" value="ECO:0007669"/>
    <property type="project" value="TreeGrafter"/>
</dbReference>
<feature type="domain" description="Dipeptidylpeptidase IV N-terminal" evidence="2">
    <location>
        <begin position="137"/>
        <end position="345"/>
    </location>
</feature>
<feature type="non-terminal residue" evidence="3">
    <location>
        <position position="586"/>
    </location>
</feature>
<dbReference type="Pfam" id="PF00326">
    <property type="entry name" value="Peptidase_S9"/>
    <property type="match status" value="1"/>
</dbReference>
<feature type="non-terminal residue" evidence="3">
    <location>
        <position position="1"/>
    </location>
</feature>
<sequence>VNNPQESFPRQYARTRRFTCGVPRDFRVADDGSRVLFLRSGAGDDPVHALWLLDPATGHERVVADPTDLGGDDPALLPDAERARRERFRESGSGIVAYDALGDLSRACFVLDGRVFLAEVPDPATGGDVLVAELACTGDAVDPRISPDGASVTYVSGPSLRITGSGGDRRLIGGVSPTVSWGSAEFLAAEEMGRSRGHWWSPDGDHLLVTRVDVAPVAEWWISSPVDPSSPPRAIRYPAAGTANAEVGLSVVGLDGATTTVDWSAGGSLEYLADVSWTAGGPPLVVAQSRDQRTVVVWEVDPVSGAVSERHRIIDDHWVDLVPGALRWWDGALVTVEPREGTTRLVVDGLAVSPDGLHVRSVVGIDGDAVVVRASTDPTDVDLIRVRRDGTVQPVATGGGVHSGAVGGGVTIVSSTGLEGSTTTVWPGGHEVASYVEEPVVHPEPTFHVVGHRGLRSAVLVPEGHDDSPLPVLLDPYGGPHAQRVQRVRGQFLTSQWFADQGFAVVVVDGRGTPGRGPSWERTVHGDLAGPVLEDQVDALQALAAVDRRLDLGRVAIRGWSFGGYLAALAVLRRPDVFHAAVAGAP</sequence>
<dbReference type="InterPro" id="IPR029058">
    <property type="entry name" value="AB_hydrolase_fold"/>
</dbReference>
<evidence type="ECO:0008006" key="4">
    <source>
        <dbReference type="Google" id="ProtNLM"/>
    </source>
</evidence>
<dbReference type="PANTHER" id="PTHR11731">
    <property type="entry name" value="PROTEASE FAMILY S9B,C DIPEPTIDYL-PEPTIDASE IV-RELATED"/>
    <property type="match status" value="1"/>
</dbReference>
<evidence type="ECO:0000313" key="3">
    <source>
        <dbReference type="EMBL" id="SVA19313.1"/>
    </source>
</evidence>
<dbReference type="SUPFAM" id="SSF53474">
    <property type="entry name" value="alpha/beta-Hydrolases"/>
    <property type="match status" value="1"/>
</dbReference>
<organism evidence="3">
    <name type="scientific">marine metagenome</name>
    <dbReference type="NCBI Taxonomy" id="408172"/>
    <lineage>
        <taxon>unclassified sequences</taxon>
        <taxon>metagenomes</taxon>
        <taxon>ecological metagenomes</taxon>
    </lineage>
</organism>
<dbReference type="AlphaFoldDB" id="A0A381TYT1"/>
<name>A0A381TYT1_9ZZZZ</name>
<dbReference type="InterPro" id="IPR001375">
    <property type="entry name" value="Peptidase_S9_cat"/>
</dbReference>
<evidence type="ECO:0000259" key="1">
    <source>
        <dbReference type="Pfam" id="PF00326"/>
    </source>
</evidence>
<dbReference type="Gene3D" id="2.140.10.30">
    <property type="entry name" value="Dipeptidylpeptidase IV, N-terminal domain"/>
    <property type="match status" value="1"/>
</dbReference>
<reference evidence="3" key="1">
    <citation type="submission" date="2018-05" db="EMBL/GenBank/DDBJ databases">
        <authorList>
            <person name="Lanie J.A."/>
            <person name="Ng W.-L."/>
            <person name="Kazmierczak K.M."/>
            <person name="Andrzejewski T.M."/>
            <person name="Davidsen T.M."/>
            <person name="Wayne K.J."/>
            <person name="Tettelin H."/>
            <person name="Glass J.I."/>
            <person name="Rusch D."/>
            <person name="Podicherti R."/>
            <person name="Tsui H.-C.T."/>
            <person name="Winkler M.E."/>
        </authorList>
    </citation>
    <scope>NUCLEOTIDE SEQUENCE</scope>
</reference>
<accession>A0A381TYT1</accession>
<proteinExistence type="predicted"/>
<dbReference type="GO" id="GO:0006508">
    <property type="term" value="P:proteolysis"/>
    <property type="evidence" value="ECO:0007669"/>
    <property type="project" value="InterPro"/>
</dbReference>
<dbReference type="InterPro" id="IPR002469">
    <property type="entry name" value="Peptidase_S9B_N"/>
</dbReference>
<dbReference type="SUPFAM" id="SSF82171">
    <property type="entry name" value="DPP6 N-terminal domain-like"/>
    <property type="match status" value="1"/>
</dbReference>
<evidence type="ECO:0000259" key="2">
    <source>
        <dbReference type="Pfam" id="PF00930"/>
    </source>
</evidence>
<dbReference type="PANTHER" id="PTHR11731:SF193">
    <property type="entry name" value="DIPEPTIDYL PEPTIDASE 9"/>
    <property type="match status" value="1"/>
</dbReference>
<gene>
    <name evidence="3" type="ORF">METZ01_LOCUS72167</name>
</gene>
<dbReference type="Gene3D" id="3.40.50.1820">
    <property type="entry name" value="alpha/beta hydrolase"/>
    <property type="match status" value="1"/>
</dbReference>
<protein>
    <recommendedName>
        <fullName evidence="4">Peptidase S9 prolyl oligopeptidase catalytic domain-containing protein</fullName>
    </recommendedName>
</protein>
<feature type="domain" description="Peptidase S9 prolyl oligopeptidase catalytic" evidence="1">
    <location>
        <begin position="494"/>
        <end position="586"/>
    </location>
</feature>
<dbReference type="InterPro" id="IPR050278">
    <property type="entry name" value="Serine_Prot_S9B/DPPIV"/>
</dbReference>
<dbReference type="EMBL" id="UINC01005134">
    <property type="protein sequence ID" value="SVA19313.1"/>
    <property type="molecule type" value="Genomic_DNA"/>
</dbReference>
<dbReference type="Pfam" id="PF00930">
    <property type="entry name" value="DPPIV_N"/>
    <property type="match status" value="1"/>
</dbReference>
<dbReference type="GO" id="GO:0008236">
    <property type="term" value="F:serine-type peptidase activity"/>
    <property type="evidence" value="ECO:0007669"/>
    <property type="project" value="InterPro"/>
</dbReference>